<sequence>MRSEEIAWVHLFALNLPFDTTKPFFYWPFFSFELWMMFCMGWIIISTDMLHVTLTHLVTMELNNLGLIMGEIGWVDEDEESEEKAIRELKKLSRIHQQLIEVTNELDTITSLLLFVNAFSCLMILCVASFLAVTGEGHLFMVKYILPATAIAWQFFIQCHFGNAITDASLKVSEGVYNSAWYKASPKYRKLALLVMMRAQKAQKLTGWKFIDINMETYFWIIQTAHTYYSFLKGIYNS</sequence>
<evidence type="ECO:0000256" key="2">
    <source>
        <dbReference type="ARBA" id="ARBA00022475"/>
    </source>
</evidence>
<evidence type="ECO:0000256" key="4">
    <source>
        <dbReference type="ARBA" id="ARBA00022692"/>
    </source>
</evidence>
<feature type="transmembrane region" description="Helical" evidence="10">
    <location>
        <begin position="112"/>
        <end position="133"/>
    </location>
</feature>
<keyword evidence="5" id="KW-0552">Olfaction</keyword>
<evidence type="ECO:0000256" key="3">
    <source>
        <dbReference type="ARBA" id="ARBA00022606"/>
    </source>
</evidence>
<keyword evidence="7 10" id="KW-0472">Membrane</keyword>
<proteinExistence type="predicted"/>
<evidence type="ECO:0000256" key="8">
    <source>
        <dbReference type="ARBA" id="ARBA00023170"/>
    </source>
</evidence>
<keyword evidence="2" id="KW-1003">Cell membrane</keyword>
<dbReference type="GO" id="GO:0005886">
    <property type="term" value="C:plasma membrane"/>
    <property type="evidence" value="ECO:0007669"/>
    <property type="project" value="UniProtKB-SubCell"/>
</dbReference>
<dbReference type="AlphaFoldDB" id="A0A9J6BEQ1"/>
<gene>
    <name evidence="11" type="ORF">PVAND_016043</name>
</gene>
<keyword evidence="9" id="KW-0807">Transducer</keyword>
<dbReference type="PANTHER" id="PTHR21137:SF35">
    <property type="entry name" value="ODORANT RECEPTOR 19A-RELATED"/>
    <property type="match status" value="1"/>
</dbReference>
<keyword evidence="8" id="KW-0675">Receptor</keyword>
<dbReference type="GO" id="GO:0004984">
    <property type="term" value="F:olfactory receptor activity"/>
    <property type="evidence" value="ECO:0007669"/>
    <property type="project" value="InterPro"/>
</dbReference>
<feature type="transmembrane region" description="Helical" evidence="10">
    <location>
        <begin position="24"/>
        <end position="45"/>
    </location>
</feature>
<evidence type="ECO:0000256" key="9">
    <source>
        <dbReference type="ARBA" id="ARBA00023224"/>
    </source>
</evidence>
<protein>
    <submittedName>
        <fullName evidence="11">Uncharacterized protein</fullName>
    </submittedName>
</protein>
<evidence type="ECO:0000256" key="7">
    <source>
        <dbReference type="ARBA" id="ARBA00023136"/>
    </source>
</evidence>
<keyword evidence="4 10" id="KW-0812">Transmembrane</keyword>
<name>A0A9J6BEQ1_POLVA</name>
<evidence type="ECO:0000313" key="11">
    <source>
        <dbReference type="EMBL" id="KAG5668088.1"/>
    </source>
</evidence>
<comment type="subcellular location">
    <subcellularLocation>
        <location evidence="1">Cell membrane</location>
        <topology evidence="1">Multi-pass membrane protein</topology>
    </subcellularLocation>
</comment>
<keyword evidence="12" id="KW-1185">Reference proteome</keyword>
<comment type="caution">
    <text evidence="11">The sequence shown here is derived from an EMBL/GenBank/DDBJ whole genome shotgun (WGS) entry which is preliminary data.</text>
</comment>
<dbReference type="GO" id="GO:0005549">
    <property type="term" value="F:odorant binding"/>
    <property type="evidence" value="ECO:0007669"/>
    <property type="project" value="InterPro"/>
</dbReference>
<accession>A0A9J6BEQ1</accession>
<keyword evidence="6 10" id="KW-1133">Transmembrane helix</keyword>
<dbReference type="InterPro" id="IPR004117">
    <property type="entry name" value="7tm6_olfct_rcpt"/>
</dbReference>
<dbReference type="GO" id="GO:0007165">
    <property type="term" value="P:signal transduction"/>
    <property type="evidence" value="ECO:0007669"/>
    <property type="project" value="UniProtKB-KW"/>
</dbReference>
<evidence type="ECO:0000256" key="10">
    <source>
        <dbReference type="SAM" id="Phobius"/>
    </source>
</evidence>
<dbReference type="Proteomes" id="UP001107558">
    <property type="component" value="Chromosome 4"/>
</dbReference>
<evidence type="ECO:0000256" key="5">
    <source>
        <dbReference type="ARBA" id="ARBA00022725"/>
    </source>
</evidence>
<dbReference type="Pfam" id="PF02949">
    <property type="entry name" value="7tm_6"/>
    <property type="match status" value="1"/>
</dbReference>
<organism evidence="11 12">
    <name type="scientific">Polypedilum vanderplanki</name>
    <name type="common">Sleeping chironomid midge</name>
    <dbReference type="NCBI Taxonomy" id="319348"/>
    <lineage>
        <taxon>Eukaryota</taxon>
        <taxon>Metazoa</taxon>
        <taxon>Ecdysozoa</taxon>
        <taxon>Arthropoda</taxon>
        <taxon>Hexapoda</taxon>
        <taxon>Insecta</taxon>
        <taxon>Pterygota</taxon>
        <taxon>Neoptera</taxon>
        <taxon>Endopterygota</taxon>
        <taxon>Diptera</taxon>
        <taxon>Nematocera</taxon>
        <taxon>Chironomoidea</taxon>
        <taxon>Chironomidae</taxon>
        <taxon>Chironominae</taxon>
        <taxon>Polypedilum</taxon>
        <taxon>Polypedilum</taxon>
    </lineage>
</organism>
<reference evidence="11" key="1">
    <citation type="submission" date="2021-03" db="EMBL/GenBank/DDBJ databases">
        <title>Chromosome level genome of the anhydrobiotic midge Polypedilum vanderplanki.</title>
        <authorList>
            <person name="Yoshida Y."/>
            <person name="Kikawada T."/>
            <person name="Gusev O."/>
        </authorList>
    </citation>
    <scope>NUCLEOTIDE SEQUENCE</scope>
    <source>
        <strain evidence="11">NIAS01</strain>
        <tissue evidence="11">Whole body or cell culture</tissue>
    </source>
</reference>
<keyword evidence="3" id="KW-0716">Sensory transduction</keyword>
<evidence type="ECO:0000256" key="1">
    <source>
        <dbReference type="ARBA" id="ARBA00004651"/>
    </source>
</evidence>
<dbReference type="OrthoDB" id="7788383at2759"/>
<dbReference type="EMBL" id="JADBJN010000004">
    <property type="protein sequence ID" value="KAG5668088.1"/>
    <property type="molecule type" value="Genomic_DNA"/>
</dbReference>
<dbReference type="PANTHER" id="PTHR21137">
    <property type="entry name" value="ODORANT RECEPTOR"/>
    <property type="match status" value="1"/>
</dbReference>
<evidence type="ECO:0000313" key="12">
    <source>
        <dbReference type="Proteomes" id="UP001107558"/>
    </source>
</evidence>
<evidence type="ECO:0000256" key="6">
    <source>
        <dbReference type="ARBA" id="ARBA00022989"/>
    </source>
</evidence>